<keyword evidence="5" id="KW-0106">Calcium</keyword>
<dbReference type="PROSITE" id="PS00149">
    <property type="entry name" value="SULFATASE_2"/>
    <property type="match status" value="1"/>
</dbReference>
<evidence type="ECO:0000313" key="10">
    <source>
        <dbReference type="RefSeq" id="XP_013774099.1"/>
    </source>
</evidence>
<dbReference type="Gene3D" id="3.40.720.10">
    <property type="entry name" value="Alkaline Phosphatase, subunit A"/>
    <property type="match status" value="1"/>
</dbReference>
<comment type="similarity">
    <text evidence="2">Belongs to the sulfatase family.</text>
</comment>
<dbReference type="Pfam" id="PF00884">
    <property type="entry name" value="Sulfatase"/>
    <property type="match status" value="1"/>
</dbReference>
<evidence type="ECO:0000313" key="9">
    <source>
        <dbReference type="Proteomes" id="UP000694941"/>
    </source>
</evidence>
<feature type="chain" id="PRO_5045075803" evidence="7">
    <location>
        <begin position="27"/>
        <end position="513"/>
    </location>
</feature>
<feature type="domain" description="Sulfatase N-terminal" evidence="8">
    <location>
        <begin position="33"/>
        <end position="359"/>
    </location>
</feature>
<dbReference type="RefSeq" id="XP_013774099.1">
    <property type="nucleotide sequence ID" value="XM_013918645.2"/>
</dbReference>
<evidence type="ECO:0000256" key="5">
    <source>
        <dbReference type="ARBA" id="ARBA00022837"/>
    </source>
</evidence>
<feature type="signal peptide" evidence="7">
    <location>
        <begin position="1"/>
        <end position="26"/>
    </location>
</feature>
<keyword evidence="4" id="KW-0378">Hydrolase</keyword>
<evidence type="ECO:0000256" key="6">
    <source>
        <dbReference type="ARBA" id="ARBA00023180"/>
    </source>
</evidence>
<dbReference type="InterPro" id="IPR017850">
    <property type="entry name" value="Alkaline_phosphatase_core_sf"/>
</dbReference>
<evidence type="ECO:0000256" key="4">
    <source>
        <dbReference type="ARBA" id="ARBA00022801"/>
    </source>
</evidence>
<evidence type="ECO:0000256" key="2">
    <source>
        <dbReference type="ARBA" id="ARBA00008779"/>
    </source>
</evidence>
<gene>
    <name evidence="10" type="primary">LOC106459067</name>
</gene>
<protein>
    <submittedName>
        <fullName evidence="10">LOW QUALITY PROTEIN: arylsulfatase B-like</fullName>
    </submittedName>
</protein>
<dbReference type="InterPro" id="IPR000917">
    <property type="entry name" value="Sulfatase_N"/>
</dbReference>
<keyword evidence="7" id="KW-0732">Signal</keyword>
<dbReference type="InterPro" id="IPR047115">
    <property type="entry name" value="ARSB"/>
</dbReference>
<organism evidence="9 10">
    <name type="scientific">Limulus polyphemus</name>
    <name type="common">Atlantic horseshoe crab</name>
    <dbReference type="NCBI Taxonomy" id="6850"/>
    <lineage>
        <taxon>Eukaryota</taxon>
        <taxon>Metazoa</taxon>
        <taxon>Ecdysozoa</taxon>
        <taxon>Arthropoda</taxon>
        <taxon>Chelicerata</taxon>
        <taxon>Merostomata</taxon>
        <taxon>Xiphosura</taxon>
        <taxon>Limulidae</taxon>
        <taxon>Limulus</taxon>
    </lineage>
</organism>
<dbReference type="InterPro" id="IPR024607">
    <property type="entry name" value="Sulfatase_CS"/>
</dbReference>
<dbReference type="PANTHER" id="PTHR10342">
    <property type="entry name" value="ARYLSULFATASE"/>
    <property type="match status" value="1"/>
</dbReference>
<name>A0ABM1B3K0_LIMPO</name>
<keyword evidence="6" id="KW-0325">Glycoprotein</keyword>
<dbReference type="PANTHER" id="PTHR10342:SF273">
    <property type="entry name" value="RE14504P"/>
    <property type="match status" value="1"/>
</dbReference>
<evidence type="ECO:0000256" key="7">
    <source>
        <dbReference type="SAM" id="SignalP"/>
    </source>
</evidence>
<comment type="cofactor">
    <cofactor evidence="1">
        <name>Ca(2+)</name>
        <dbReference type="ChEBI" id="CHEBI:29108"/>
    </cofactor>
</comment>
<evidence type="ECO:0000256" key="1">
    <source>
        <dbReference type="ARBA" id="ARBA00001913"/>
    </source>
</evidence>
<dbReference type="GeneID" id="106459067"/>
<dbReference type="PROSITE" id="PS00523">
    <property type="entry name" value="SULFATASE_1"/>
    <property type="match status" value="1"/>
</dbReference>
<evidence type="ECO:0000259" key="8">
    <source>
        <dbReference type="Pfam" id="PF00884"/>
    </source>
</evidence>
<dbReference type="Gene3D" id="3.30.1120.10">
    <property type="match status" value="1"/>
</dbReference>
<proteinExistence type="inferred from homology"/>
<evidence type="ECO:0000256" key="3">
    <source>
        <dbReference type="ARBA" id="ARBA00022723"/>
    </source>
</evidence>
<sequence length="513" mass="58714">MPVRIVKNCMLFVLSLSWKFWCVVQAHRLSSPPHIVFIVADDLGWNDVSWHNPDIVTPNLERLARDGIILNQSYVQPVCTPSRTAFMTGYFPFHVGRQNHVLHPLEPTGVPLKFTLLPEKLRDYGYSSHAIGKWHLGYCNWSYTPTYRGFDSFFGFYSGSEDYFTHTRGQKDFLYFKEGTEWQWLNSNTGLDFRQGTSPATNYSGKYSTHVFARIMTNLLSTLDPSVPHFFYLPFQAVHGPLQVPKKYMRFYENIKDKSRKIFSGMVTALDEAVGKIVASLKKYGFYRNSVIVFVTDNGGQVQSGGNNWPLRGNKGTLWEGGTRGPSFVHSRLLEETGYISNKLVHAVDWYPTFVDIAGGLPDNTMDGVSQWTTLRTNGPEVRNEFVYNIFDTGRKPPKDAIRVGNFKLIRGFPGDPSGWIPPPSVHFTHASAQQCYVRRKGYEEEIRLFNIQDDPTERYNLVHVLPDRVQKMIHRLEEHRATMVPADDPPDNDHGNPKFWNGIFSPGWCEAH</sequence>
<dbReference type="Proteomes" id="UP000694941">
    <property type="component" value="Unplaced"/>
</dbReference>
<reference evidence="10" key="1">
    <citation type="submission" date="2025-08" db="UniProtKB">
        <authorList>
            <consortium name="RefSeq"/>
        </authorList>
    </citation>
    <scope>IDENTIFICATION</scope>
    <source>
        <tissue evidence="10">Muscle</tissue>
    </source>
</reference>
<keyword evidence="9" id="KW-1185">Reference proteome</keyword>
<dbReference type="SUPFAM" id="SSF53649">
    <property type="entry name" value="Alkaline phosphatase-like"/>
    <property type="match status" value="1"/>
</dbReference>
<dbReference type="CDD" id="cd16029">
    <property type="entry name" value="4-S"/>
    <property type="match status" value="1"/>
</dbReference>
<accession>A0ABM1B3K0</accession>
<keyword evidence="3" id="KW-0479">Metal-binding</keyword>